<proteinExistence type="predicted"/>
<dbReference type="Proteomes" id="UP000052955">
    <property type="component" value="Unassembled WGS sequence"/>
</dbReference>
<dbReference type="AlphaFoldDB" id="A0A0R2PK68"/>
<organism evidence="1 2">
    <name type="scientific">Actinobacteria bacterium BACL15 MAG-120823-bin78</name>
    <dbReference type="NCBI Taxonomy" id="1655563"/>
    <lineage>
        <taxon>Bacteria</taxon>
        <taxon>Bacillati</taxon>
        <taxon>Actinomycetota</taxon>
        <taxon>Actinomycetes</taxon>
        <taxon>Actinomycetes incertae sedis</taxon>
        <taxon>ac1 cluster</taxon>
    </lineage>
</organism>
<protein>
    <submittedName>
        <fullName evidence="1">Uncharacterized protein</fullName>
    </submittedName>
</protein>
<comment type="caution">
    <text evidence="1">The sequence shown here is derived from an EMBL/GenBank/DDBJ whole genome shotgun (WGS) entry which is preliminary data.</text>
</comment>
<dbReference type="Pfam" id="PF04134">
    <property type="entry name" value="DCC1-like"/>
    <property type="match status" value="1"/>
</dbReference>
<sequence>MLLTALPFQSADVAAFNLTREQCAKQVYVIAGDSTYGGADAIAFLLRQRGNRVLSKAITASGALGRAAYRWIAGHRNSLLVKIATKVLSYLNR</sequence>
<gene>
    <name evidence="1" type="ORF">ABR55_03565</name>
</gene>
<accession>A0A0R2PK68</accession>
<reference evidence="1 2" key="1">
    <citation type="submission" date="2015-10" db="EMBL/GenBank/DDBJ databases">
        <title>Metagenome-Assembled Genomes uncover a global brackish microbiome.</title>
        <authorList>
            <person name="Hugerth L.W."/>
            <person name="Larsson J."/>
            <person name="Alneberg J."/>
            <person name="Lindh M.V."/>
            <person name="Legrand C."/>
            <person name="Pinhassi J."/>
            <person name="Andersson A.F."/>
        </authorList>
    </citation>
    <scope>NUCLEOTIDE SEQUENCE [LARGE SCALE GENOMIC DNA]</scope>
    <source>
        <strain evidence="1">BACL15 MAG-120823-bin78</strain>
    </source>
</reference>
<dbReference type="InterPro" id="IPR007263">
    <property type="entry name" value="DCC1-like"/>
</dbReference>
<evidence type="ECO:0000313" key="1">
    <source>
        <dbReference type="EMBL" id="KRO37115.1"/>
    </source>
</evidence>
<evidence type="ECO:0000313" key="2">
    <source>
        <dbReference type="Proteomes" id="UP000052955"/>
    </source>
</evidence>
<dbReference type="GO" id="GO:0015035">
    <property type="term" value="F:protein-disulfide reductase activity"/>
    <property type="evidence" value="ECO:0007669"/>
    <property type="project" value="InterPro"/>
</dbReference>
<name>A0A0R2PK68_9ACTN</name>
<dbReference type="EMBL" id="LIAN01000138">
    <property type="protein sequence ID" value="KRO37115.1"/>
    <property type="molecule type" value="Genomic_DNA"/>
</dbReference>